<accession>A0ABX0XWF5</accession>
<feature type="region of interest" description="Disordered" evidence="1">
    <location>
        <begin position="83"/>
        <end position="122"/>
    </location>
</feature>
<keyword evidence="2" id="KW-0472">Membrane</keyword>
<feature type="transmembrane region" description="Helical" evidence="2">
    <location>
        <begin position="49"/>
        <end position="73"/>
    </location>
</feature>
<evidence type="ECO:0008006" key="5">
    <source>
        <dbReference type="Google" id="ProtNLM"/>
    </source>
</evidence>
<keyword evidence="4" id="KW-1185">Reference proteome</keyword>
<gene>
    <name evidence="3" type="ORF">HC031_07465</name>
</gene>
<organism evidence="3 4">
    <name type="scientific">Planosporangium thailandense</name>
    <dbReference type="NCBI Taxonomy" id="765197"/>
    <lineage>
        <taxon>Bacteria</taxon>
        <taxon>Bacillati</taxon>
        <taxon>Actinomycetota</taxon>
        <taxon>Actinomycetes</taxon>
        <taxon>Micromonosporales</taxon>
        <taxon>Micromonosporaceae</taxon>
        <taxon>Planosporangium</taxon>
    </lineage>
</organism>
<evidence type="ECO:0000313" key="3">
    <source>
        <dbReference type="EMBL" id="NJC69560.1"/>
    </source>
</evidence>
<evidence type="ECO:0000256" key="2">
    <source>
        <dbReference type="SAM" id="Phobius"/>
    </source>
</evidence>
<evidence type="ECO:0000256" key="1">
    <source>
        <dbReference type="SAM" id="MobiDB-lite"/>
    </source>
</evidence>
<sequence length="293" mass="31203">MNTAPLDRPTGYRSGVVTGLSPTPPTPPASPVPAGVAPPPDPGRRDRRMLWWFGGAAIGVVAIGVVTLLVLVVTGGGGPFGRRLAGPSDTRPDLAKLCPPPSQDAASGAPAAPPPAGPRTVDADSGISYAAYGDPWLPWRDIWTKGTLHVSYRSGQYFVTETYVDSDGFQNEYLASVLSGSVPAANNDTLSLDLRCTGRQVAADVRAEYYPQPNTVEMLRDEQTTLGGRPAWVTKFRMHFHRAGLKATDELVGLALVDVGRPRAAVLYVSIPGTHHKYDWVVDDVLDSVRPVG</sequence>
<protein>
    <recommendedName>
        <fullName evidence="5">Serine/threonine protein kinase</fullName>
    </recommendedName>
</protein>
<evidence type="ECO:0000313" key="4">
    <source>
        <dbReference type="Proteomes" id="UP000722989"/>
    </source>
</evidence>
<feature type="compositionally biased region" description="Pro residues" evidence="1">
    <location>
        <begin position="22"/>
        <end position="41"/>
    </location>
</feature>
<dbReference type="EMBL" id="JAATVY010000003">
    <property type="protein sequence ID" value="NJC69560.1"/>
    <property type="molecule type" value="Genomic_DNA"/>
</dbReference>
<proteinExistence type="predicted"/>
<keyword evidence="2" id="KW-1133">Transmembrane helix</keyword>
<dbReference type="Proteomes" id="UP000722989">
    <property type="component" value="Unassembled WGS sequence"/>
</dbReference>
<name>A0ABX0XWF5_9ACTN</name>
<reference evidence="3 4" key="1">
    <citation type="submission" date="2020-03" db="EMBL/GenBank/DDBJ databases">
        <title>WGS of the type strain of Planosporangium spp.</title>
        <authorList>
            <person name="Thawai C."/>
        </authorList>
    </citation>
    <scope>NUCLEOTIDE SEQUENCE [LARGE SCALE GENOMIC DNA]</scope>
    <source>
        <strain evidence="3 4">TBRC 5610</strain>
    </source>
</reference>
<feature type="region of interest" description="Disordered" evidence="1">
    <location>
        <begin position="1"/>
        <end position="41"/>
    </location>
</feature>
<comment type="caution">
    <text evidence="3">The sequence shown here is derived from an EMBL/GenBank/DDBJ whole genome shotgun (WGS) entry which is preliminary data.</text>
</comment>
<keyword evidence="2" id="KW-0812">Transmembrane</keyword>